<evidence type="ECO:0000256" key="1">
    <source>
        <dbReference type="SAM" id="MobiDB-lite"/>
    </source>
</evidence>
<reference evidence="2 3" key="1">
    <citation type="journal article" date="2023" name="Mol. Biol. Evol.">
        <title>Genomics of Secondarily Temperate Adaptation in the Only Non-Antarctic Icefish.</title>
        <authorList>
            <person name="Rivera-Colon A.G."/>
            <person name="Rayamajhi N."/>
            <person name="Minhas B.F."/>
            <person name="Madrigal G."/>
            <person name="Bilyk K.T."/>
            <person name="Yoon V."/>
            <person name="Hune M."/>
            <person name="Gregory S."/>
            <person name="Cheng C.H.C."/>
            <person name="Catchen J.M."/>
        </authorList>
    </citation>
    <scope>NUCLEOTIDE SEQUENCE [LARGE SCALE GENOMIC DNA]</scope>
    <source>
        <tissue evidence="2">White muscle</tissue>
    </source>
</reference>
<comment type="caution">
    <text evidence="2">The sequence shown here is derived from an EMBL/GenBank/DDBJ whole genome shotgun (WGS) entry which is preliminary data.</text>
</comment>
<feature type="compositionally biased region" description="Basic and acidic residues" evidence="1">
    <location>
        <begin position="63"/>
        <end position="73"/>
    </location>
</feature>
<dbReference type="EMBL" id="JAURVH010001518">
    <property type="protein sequence ID" value="KAK5927467.1"/>
    <property type="molecule type" value="Genomic_DNA"/>
</dbReference>
<keyword evidence="3" id="KW-1185">Reference proteome</keyword>
<name>A0AAN8DRU9_CHAGU</name>
<gene>
    <name evidence="2" type="ORF">CgunFtcFv8_012622</name>
</gene>
<feature type="region of interest" description="Disordered" evidence="1">
    <location>
        <begin position="60"/>
        <end position="81"/>
    </location>
</feature>
<sequence length="160" mass="18632">MDVSEICIGIHTNSSECALGEKDDHEEVFFGRVHTTRDSTHKWSLYISQEETTGITSASVRPETMDDLRKDNPRGTSPPRYVERIWLEGDETTPEKSNTYDRYGVEDGTTEAQDFVTFSPAAFQCRFQQPQYRYKFPGPVKQRKRRRMAHCLWLTSLMRE</sequence>
<evidence type="ECO:0000313" key="2">
    <source>
        <dbReference type="EMBL" id="KAK5927467.1"/>
    </source>
</evidence>
<protein>
    <submittedName>
        <fullName evidence="2">Uncharacterized protein</fullName>
    </submittedName>
</protein>
<accession>A0AAN8DRU9</accession>
<organism evidence="2 3">
    <name type="scientific">Champsocephalus gunnari</name>
    <name type="common">Mackerel icefish</name>
    <dbReference type="NCBI Taxonomy" id="52237"/>
    <lineage>
        <taxon>Eukaryota</taxon>
        <taxon>Metazoa</taxon>
        <taxon>Chordata</taxon>
        <taxon>Craniata</taxon>
        <taxon>Vertebrata</taxon>
        <taxon>Euteleostomi</taxon>
        <taxon>Actinopterygii</taxon>
        <taxon>Neopterygii</taxon>
        <taxon>Teleostei</taxon>
        <taxon>Neoteleostei</taxon>
        <taxon>Acanthomorphata</taxon>
        <taxon>Eupercaria</taxon>
        <taxon>Perciformes</taxon>
        <taxon>Notothenioidei</taxon>
        <taxon>Channichthyidae</taxon>
        <taxon>Champsocephalus</taxon>
    </lineage>
</organism>
<dbReference type="AlphaFoldDB" id="A0AAN8DRU9"/>
<evidence type="ECO:0000313" key="3">
    <source>
        <dbReference type="Proteomes" id="UP001331515"/>
    </source>
</evidence>
<proteinExistence type="predicted"/>
<dbReference type="Proteomes" id="UP001331515">
    <property type="component" value="Unassembled WGS sequence"/>
</dbReference>